<gene>
    <name evidence="8" type="primary">rpsC</name>
    <name evidence="11" type="ORF">EQU50_04780</name>
</gene>
<dbReference type="OrthoDB" id="9806396at2"/>
<dbReference type="AlphaFoldDB" id="A0A4Q7DHM2"/>
<dbReference type="SUPFAM" id="SSF54814">
    <property type="entry name" value="Prokaryotic type KH domain (KH-domain type II)"/>
    <property type="match status" value="1"/>
</dbReference>
<dbReference type="Pfam" id="PF07650">
    <property type="entry name" value="KH_2"/>
    <property type="match status" value="1"/>
</dbReference>
<dbReference type="SUPFAM" id="SSF54821">
    <property type="entry name" value="Ribosomal protein S3 C-terminal domain"/>
    <property type="match status" value="1"/>
</dbReference>
<dbReference type="GO" id="GO:0006412">
    <property type="term" value="P:translation"/>
    <property type="evidence" value="ECO:0007669"/>
    <property type="project" value="UniProtKB-UniRule"/>
</dbReference>
<reference evidence="11 12" key="1">
    <citation type="submission" date="2018-10" db="EMBL/GenBank/DDBJ databases">
        <title>An updated phylogeny of the Alphaproteobacteria reveals that the parasitic Rickettsiales and Holosporales have independent origins.</title>
        <authorList>
            <person name="Munoz-Gomez S.A."/>
            <person name="Hess S."/>
            <person name="Burger G."/>
            <person name="Lang B.F."/>
            <person name="Susko E."/>
            <person name="Slamovits C.H."/>
            <person name="Roger A.J."/>
        </authorList>
    </citation>
    <scope>NUCLEOTIDE SEQUENCE [LARGE SCALE GENOMIC DNA]</scope>
    <source>
        <strain evidence="11">HOLO01</strain>
    </source>
</reference>
<dbReference type="GO" id="GO:0003735">
    <property type="term" value="F:structural constituent of ribosome"/>
    <property type="evidence" value="ECO:0007669"/>
    <property type="project" value="InterPro"/>
</dbReference>
<dbReference type="RefSeq" id="WP_130154004.1">
    <property type="nucleotide sequence ID" value="NZ_SCFB01000005.1"/>
</dbReference>
<evidence type="ECO:0000256" key="9">
    <source>
        <dbReference type="RuleBase" id="RU003624"/>
    </source>
</evidence>
<evidence type="ECO:0000256" key="4">
    <source>
        <dbReference type="ARBA" id="ARBA00022980"/>
    </source>
</evidence>
<evidence type="ECO:0000256" key="1">
    <source>
        <dbReference type="ARBA" id="ARBA00010761"/>
    </source>
</evidence>
<dbReference type="NCBIfam" id="TIGR01009">
    <property type="entry name" value="rpsC_bact"/>
    <property type="match status" value="1"/>
</dbReference>
<dbReference type="PROSITE" id="PS50823">
    <property type="entry name" value="KH_TYPE_2"/>
    <property type="match status" value="1"/>
</dbReference>
<keyword evidence="12" id="KW-1185">Reference proteome</keyword>
<comment type="similarity">
    <text evidence="1 8 9">Belongs to the universal ribosomal protein uS3 family.</text>
</comment>
<name>A0A4Q7DHM2_9PROT</name>
<dbReference type="InterPro" id="IPR005704">
    <property type="entry name" value="Ribosomal_uS3_bac-typ"/>
</dbReference>
<evidence type="ECO:0000256" key="5">
    <source>
        <dbReference type="ARBA" id="ARBA00023274"/>
    </source>
</evidence>
<protein>
    <recommendedName>
        <fullName evidence="7 8">Small ribosomal subunit protein uS3</fullName>
    </recommendedName>
</protein>
<dbReference type="InterPro" id="IPR004044">
    <property type="entry name" value="KH_dom_type_2"/>
</dbReference>
<dbReference type="FunFam" id="3.30.1140.32:FF:000002">
    <property type="entry name" value="30S ribosomal protein S3"/>
    <property type="match status" value="1"/>
</dbReference>
<comment type="subunit">
    <text evidence="8">Part of the 30S ribosomal subunit. Forms a tight complex with proteins S10 and S14.</text>
</comment>
<dbReference type="Pfam" id="PF00189">
    <property type="entry name" value="Ribosomal_S3_C"/>
    <property type="match status" value="1"/>
</dbReference>
<feature type="domain" description="KH type-2" evidence="10">
    <location>
        <begin position="38"/>
        <end position="106"/>
    </location>
</feature>
<dbReference type="InterPro" id="IPR015946">
    <property type="entry name" value="KH_dom-like_a/b"/>
</dbReference>
<keyword evidence="4 8" id="KW-0689">Ribosomal protein</keyword>
<evidence type="ECO:0000256" key="6">
    <source>
        <dbReference type="ARBA" id="ARBA00024998"/>
    </source>
</evidence>
<evidence type="ECO:0000256" key="7">
    <source>
        <dbReference type="ARBA" id="ARBA00035257"/>
    </source>
</evidence>
<evidence type="ECO:0000259" key="10">
    <source>
        <dbReference type="PROSITE" id="PS50823"/>
    </source>
</evidence>
<evidence type="ECO:0000313" key="11">
    <source>
        <dbReference type="EMBL" id="RZI46253.1"/>
    </source>
</evidence>
<dbReference type="GO" id="GO:0019843">
    <property type="term" value="F:rRNA binding"/>
    <property type="evidence" value="ECO:0007669"/>
    <property type="project" value="UniProtKB-UniRule"/>
</dbReference>
<dbReference type="GO" id="GO:0003729">
    <property type="term" value="F:mRNA binding"/>
    <property type="evidence" value="ECO:0007669"/>
    <property type="project" value="UniProtKB-UniRule"/>
</dbReference>
<dbReference type="InterPro" id="IPR004087">
    <property type="entry name" value="KH_dom"/>
</dbReference>
<dbReference type="SMART" id="SM00322">
    <property type="entry name" value="KH"/>
    <property type="match status" value="1"/>
</dbReference>
<keyword evidence="3 8" id="KW-0694">RNA-binding</keyword>
<evidence type="ECO:0000256" key="2">
    <source>
        <dbReference type="ARBA" id="ARBA00022730"/>
    </source>
</evidence>
<proteinExistence type="inferred from homology"/>
<dbReference type="InterPro" id="IPR036419">
    <property type="entry name" value="Ribosomal_S3_C_sf"/>
</dbReference>
<dbReference type="InterPro" id="IPR018280">
    <property type="entry name" value="Ribosomal_uS3_CS"/>
</dbReference>
<comment type="function">
    <text evidence="6 8">Binds the lower part of the 30S subunit head. Binds mRNA in the 70S ribosome, positioning it for translation.</text>
</comment>
<dbReference type="InterPro" id="IPR057258">
    <property type="entry name" value="Ribosomal_uS3"/>
</dbReference>
<dbReference type="EMBL" id="SCFB01000005">
    <property type="protein sequence ID" value="RZI46253.1"/>
    <property type="molecule type" value="Genomic_DNA"/>
</dbReference>
<dbReference type="FunFam" id="3.30.300.20:FF:000001">
    <property type="entry name" value="30S ribosomal protein S3"/>
    <property type="match status" value="1"/>
</dbReference>
<dbReference type="InterPro" id="IPR001351">
    <property type="entry name" value="Ribosomal_uS3_C"/>
</dbReference>
<dbReference type="PANTHER" id="PTHR11760:SF19">
    <property type="entry name" value="SMALL RIBOSOMAL SUBUNIT PROTEIN US3C"/>
    <property type="match status" value="1"/>
</dbReference>
<accession>A0A4Q7DHM2</accession>
<dbReference type="InterPro" id="IPR009019">
    <property type="entry name" value="KH_sf_prok-type"/>
</dbReference>
<comment type="caution">
    <text evidence="11">The sequence shown here is derived from an EMBL/GenBank/DDBJ whole genome shotgun (WGS) entry which is preliminary data.</text>
</comment>
<evidence type="ECO:0000256" key="8">
    <source>
        <dbReference type="HAMAP-Rule" id="MF_01309"/>
    </source>
</evidence>
<dbReference type="GO" id="GO:0022627">
    <property type="term" value="C:cytosolic small ribosomal subunit"/>
    <property type="evidence" value="ECO:0007669"/>
    <property type="project" value="TreeGrafter"/>
</dbReference>
<dbReference type="PROSITE" id="PS00548">
    <property type="entry name" value="RIBOSOMAL_S3"/>
    <property type="match status" value="1"/>
</dbReference>
<dbReference type="PANTHER" id="PTHR11760">
    <property type="entry name" value="30S/40S RIBOSOMAL PROTEIN S3"/>
    <property type="match status" value="1"/>
</dbReference>
<dbReference type="Proteomes" id="UP000293550">
    <property type="component" value="Unassembled WGS sequence"/>
</dbReference>
<sequence length="225" mass="25280">MGQKVNAIGLRLGINKTWDSRWFAGKDYANLLHQDLAIRNYVHTTLSQAGIAKVVIERSAKKARLNIYTARPGVLIGKKGADIEKLKQKLSTMTKAEVVINIIEVRKPELDARLIAEGIAQQIERRVSFRRAMKRAMQSAMKLGALGIRVNCSGRLGGAEIARMEWYREGRVPLHTLRSDIDYGVGTAKTTYGTCGIKVWVYKGEIKEHDPMAQDKKTNDYVLNR</sequence>
<evidence type="ECO:0000256" key="3">
    <source>
        <dbReference type="ARBA" id="ARBA00022884"/>
    </source>
</evidence>
<evidence type="ECO:0000313" key="12">
    <source>
        <dbReference type="Proteomes" id="UP000293550"/>
    </source>
</evidence>
<keyword evidence="5 8" id="KW-0687">Ribonucleoprotein</keyword>
<dbReference type="Gene3D" id="3.30.1140.32">
    <property type="entry name" value="Ribosomal protein S3, C-terminal domain"/>
    <property type="match status" value="1"/>
</dbReference>
<organism evidence="11 12">
    <name type="scientific">Candidatus Finniella inopinata</name>
    <dbReference type="NCBI Taxonomy" id="1696036"/>
    <lineage>
        <taxon>Bacteria</taxon>
        <taxon>Pseudomonadati</taxon>
        <taxon>Pseudomonadota</taxon>
        <taxon>Alphaproteobacteria</taxon>
        <taxon>Holosporales</taxon>
        <taxon>Candidatus Paracaedibacteraceae</taxon>
        <taxon>Candidatus Finniella</taxon>
    </lineage>
</organism>
<keyword evidence="2 8" id="KW-0699">rRNA-binding</keyword>
<dbReference type="HAMAP" id="MF_01309_B">
    <property type="entry name" value="Ribosomal_uS3_B"/>
    <property type="match status" value="1"/>
</dbReference>
<dbReference type="Gene3D" id="3.30.300.20">
    <property type="match status" value="1"/>
</dbReference>
<dbReference type="CDD" id="cd02412">
    <property type="entry name" value="KH-II_30S_S3"/>
    <property type="match status" value="1"/>
</dbReference>